<dbReference type="PIRSF" id="PIRSF012318">
    <property type="entry name" value="UCP012318"/>
    <property type="match status" value="1"/>
</dbReference>
<evidence type="ECO:0000313" key="2">
    <source>
        <dbReference type="Proteomes" id="UP000245216"/>
    </source>
</evidence>
<comment type="caution">
    <text evidence="1">The sequence shown here is derived from an EMBL/GenBank/DDBJ whole genome shotgun (WGS) entry which is preliminary data.</text>
</comment>
<dbReference type="Proteomes" id="UP000245216">
    <property type="component" value="Unassembled WGS sequence"/>
</dbReference>
<sequence>MNLRRQALKALLVQEPAAKLAAVRAIAHGLPVGADEHLEEPPGVPGRPEGLRFVSPQQVPKRSVRTIQGRAALLHSLAHIEFNAINLALDVLWRYPGLPDAFYAGWLQVAVEEALHFELLGNHLQTLGVRYGDLPVHDGLWEMAERTRFDLLARMALVPRTLEARGLDACPLVHRKLLDAGDEKAAAIIAIILRDEVGHVALGNYWYRKVCQEQGLPDFDTYGELAQRYRAPRLRGPFNREARLEAGFTVEEIDELERLDAAIKSGLPTS</sequence>
<dbReference type="InterPro" id="IPR009078">
    <property type="entry name" value="Ferritin-like_SF"/>
</dbReference>
<dbReference type="EMBL" id="QEXO01000004">
    <property type="protein sequence ID" value="PWE13547.1"/>
    <property type="molecule type" value="Genomic_DNA"/>
</dbReference>
<proteinExistence type="predicted"/>
<reference evidence="1 2" key="2">
    <citation type="submission" date="2018-05" db="EMBL/GenBank/DDBJ databases">
        <authorList>
            <person name="Lanie J.A."/>
            <person name="Ng W.-L."/>
            <person name="Kazmierczak K.M."/>
            <person name="Andrzejewski T.M."/>
            <person name="Davidsen T.M."/>
            <person name="Wayne K.J."/>
            <person name="Tettelin H."/>
            <person name="Glass J.I."/>
            <person name="Rusch D."/>
            <person name="Podicherti R."/>
            <person name="Tsui H.-C.T."/>
            <person name="Winkler M.E."/>
        </authorList>
    </citation>
    <scope>NUCLEOTIDE SEQUENCE [LARGE SCALE GENOMIC DNA]</scope>
    <source>
        <strain evidence="1 2">YBY</strain>
    </source>
</reference>
<dbReference type="CDD" id="cd00657">
    <property type="entry name" value="Ferritin_like"/>
    <property type="match status" value="1"/>
</dbReference>
<reference evidence="1 2" key="1">
    <citation type="submission" date="2018-05" db="EMBL/GenBank/DDBJ databases">
        <title>Genome Sequence of an Efficient Indole-Degrading Bacterium, Alcaligenes sp.YBY.</title>
        <authorList>
            <person name="Yang B."/>
        </authorList>
    </citation>
    <scope>NUCLEOTIDE SEQUENCE [LARGE SCALE GENOMIC DNA]</scope>
    <source>
        <strain evidence="1 2">YBY</strain>
    </source>
</reference>
<accession>A0A2U2BHV0</accession>
<dbReference type="STRING" id="511.UZ73_18075"/>
<name>A0A2U2BHV0_ALCFA</name>
<dbReference type="RefSeq" id="WP_109089741.1">
    <property type="nucleotide sequence ID" value="NZ_QEXO01000004.1"/>
</dbReference>
<dbReference type="InterPro" id="IPR011197">
    <property type="entry name" value="UCP012318"/>
</dbReference>
<dbReference type="InterPro" id="IPR007402">
    <property type="entry name" value="DUF455"/>
</dbReference>
<organism evidence="1 2">
    <name type="scientific">Alcaligenes faecalis</name>
    <dbReference type="NCBI Taxonomy" id="511"/>
    <lineage>
        <taxon>Bacteria</taxon>
        <taxon>Pseudomonadati</taxon>
        <taxon>Pseudomonadota</taxon>
        <taxon>Betaproteobacteria</taxon>
        <taxon>Burkholderiales</taxon>
        <taxon>Alcaligenaceae</taxon>
        <taxon>Alcaligenes</taxon>
    </lineage>
</organism>
<dbReference type="PANTHER" id="PTHR42782:SF4">
    <property type="entry name" value="DUF455 DOMAIN-CONTAINING PROTEIN"/>
    <property type="match status" value="1"/>
</dbReference>
<dbReference type="PANTHER" id="PTHR42782">
    <property type="entry name" value="SI:CH73-314G15.3"/>
    <property type="match status" value="1"/>
</dbReference>
<dbReference type="AlphaFoldDB" id="A0A2U2BHV0"/>
<dbReference type="Pfam" id="PF04305">
    <property type="entry name" value="DUF455"/>
    <property type="match status" value="1"/>
</dbReference>
<protein>
    <submittedName>
        <fullName evidence="1">DUF455 domain-containing protein</fullName>
    </submittedName>
</protein>
<gene>
    <name evidence="1" type="ORF">DF183_17285</name>
</gene>
<dbReference type="SUPFAM" id="SSF47240">
    <property type="entry name" value="Ferritin-like"/>
    <property type="match status" value="1"/>
</dbReference>
<evidence type="ECO:0000313" key="1">
    <source>
        <dbReference type="EMBL" id="PWE13547.1"/>
    </source>
</evidence>